<keyword evidence="3" id="KW-1185">Reference proteome</keyword>
<comment type="caution">
    <text evidence="2">The sequence shown here is derived from an EMBL/GenBank/DDBJ whole genome shotgun (WGS) entry which is preliminary data.</text>
</comment>
<reference evidence="2" key="1">
    <citation type="submission" date="2021-01" db="EMBL/GenBank/DDBJ databases">
        <title>Phytophthora aleatoria, a newly-described species from Pinus radiata is distinct from Phytophthora cactorum isolates based on comparative genomics.</title>
        <authorList>
            <person name="Mcdougal R."/>
            <person name="Panda P."/>
            <person name="Williams N."/>
            <person name="Studholme D.J."/>
        </authorList>
    </citation>
    <scope>NUCLEOTIDE SEQUENCE</scope>
    <source>
        <strain evidence="2">NZFS 4037</strain>
    </source>
</reference>
<protein>
    <submittedName>
        <fullName evidence="2">Uncharacterized protein</fullName>
    </submittedName>
</protein>
<evidence type="ECO:0000313" key="2">
    <source>
        <dbReference type="EMBL" id="KAG6951279.1"/>
    </source>
</evidence>
<feature type="compositionally biased region" description="Basic and acidic residues" evidence="1">
    <location>
        <begin position="135"/>
        <end position="145"/>
    </location>
</feature>
<accession>A0A8J5IWM0</accession>
<feature type="region of interest" description="Disordered" evidence="1">
    <location>
        <begin position="178"/>
        <end position="202"/>
    </location>
</feature>
<evidence type="ECO:0000256" key="1">
    <source>
        <dbReference type="SAM" id="MobiDB-lite"/>
    </source>
</evidence>
<dbReference type="Proteomes" id="UP000709295">
    <property type="component" value="Unassembled WGS sequence"/>
</dbReference>
<feature type="region of interest" description="Disordered" evidence="1">
    <location>
        <begin position="111"/>
        <end position="155"/>
    </location>
</feature>
<gene>
    <name evidence="2" type="ORF">JG688_00013789</name>
</gene>
<dbReference type="InterPro" id="IPR032727">
    <property type="entry name" value="CLAMP"/>
</dbReference>
<dbReference type="Pfam" id="PF14769">
    <property type="entry name" value="CLAMP"/>
    <property type="match status" value="1"/>
</dbReference>
<organism evidence="2 3">
    <name type="scientific">Phytophthora aleatoria</name>
    <dbReference type="NCBI Taxonomy" id="2496075"/>
    <lineage>
        <taxon>Eukaryota</taxon>
        <taxon>Sar</taxon>
        <taxon>Stramenopiles</taxon>
        <taxon>Oomycota</taxon>
        <taxon>Peronosporomycetes</taxon>
        <taxon>Peronosporales</taxon>
        <taxon>Peronosporaceae</taxon>
        <taxon>Phytophthora</taxon>
    </lineage>
</organism>
<dbReference type="PANTHER" id="PTHR28457">
    <property type="entry name" value="COILED-COIL DOMAIN-CONTAINING PROTEIN 189"/>
    <property type="match status" value="1"/>
</dbReference>
<dbReference type="EMBL" id="JAENGY010001216">
    <property type="protein sequence ID" value="KAG6951279.1"/>
    <property type="molecule type" value="Genomic_DNA"/>
</dbReference>
<sequence length="266" mass="29040">MGKATEVVVPPTPVVVEEQPSLVEDPPGPRTLISLDQLEHIYAAGSAVERVERLQSALGVQHYPVNPRTCAWVDFCFGVLNFARDNAHLPPEKVLALLTLAHEVYAFATDPLSMDGDSSVSKNSEPVPPLSDENTESHEDADTAKESIPTPAIRAAPEAYPSVEGVYEQFREKIRQASGVVPENGKEQDAETPSPVPASPPTPFSPMEVARIVTFFTSTFFRHLRAYQYLCRVQRPSIVRECPLPIETPLPPPSFADASLQADSAE</sequence>
<dbReference type="PANTHER" id="PTHR28457:SF1">
    <property type="entry name" value="CILIA- AND FLAGELLA-ASSOCIATED PROTEIN 119"/>
    <property type="match status" value="1"/>
</dbReference>
<evidence type="ECO:0000313" key="3">
    <source>
        <dbReference type="Proteomes" id="UP000709295"/>
    </source>
</evidence>
<name>A0A8J5IWM0_9STRA</name>
<dbReference type="AlphaFoldDB" id="A0A8J5IWM0"/>
<proteinExistence type="predicted"/>